<evidence type="ECO:0000313" key="2">
    <source>
        <dbReference type="Proteomes" id="UP000630353"/>
    </source>
</evidence>
<dbReference type="Proteomes" id="UP000630353">
    <property type="component" value="Unassembled WGS sequence"/>
</dbReference>
<sequence length="112" mass="12295">MNRAAVFPVIALAAVLAACGEEEPQGPPMSEIYVRNESSTEANVRVKFWTKDYVKVSAGEKGTVRFVNAEGANAVQVEAKSRKQWDDCWVTMNVGQTLVVFNATERIGCRAE</sequence>
<dbReference type="AlphaFoldDB" id="A0A919CS33"/>
<protein>
    <submittedName>
        <fullName evidence="1">Uncharacterized protein</fullName>
    </submittedName>
</protein>
<dbReference type="PROSITE" id="PS51257">
    <property type="entry name" value="PROKAR_LIPOPROTEIN"/>
    <property type="match status" value="1"/>
</dbReference>
<reference evidence="1" key="1">
    <citation type="journal article" date="2014" name="Int. J. Syst. Evol. Microbiol.">
        <title>Complete genome sequence of Corynebacterium casei LMG S-19264T (=DSM 44701T), isolated from a smear-ripened cheese.</title>
        <authorList>
            <consortium name="US DOE Joint Genome Institute (JGI-PGF)"/>
            <person name="Walter F."/>
            <person name="Albersmeier A."/>
            <person name="Kalinowski J."/>
            <person name="Ruckert C."/>
        </authorList>
    </citation>
    <scope>NUCLEOTIDE SEQUENCE</scope>
    <source>
        <strain evidence="1">KCTC 42651</strain>
    </source>
</reference>
<proteinExistence type="predicted"/>
<name>A0A919CS33_9PROT</name>
<organism evidence="1 2">
    <name type="scientific">Thalassobaculum fulvum</name>
    <dbReference type="NCBI Taxonomy" id="1633335"/>
    <lineage>
        <taxon>Bacteria</taxon>
        <taxon>Pseudomonadati</taxon>
        <taxon>Pseudomonadota</taxon>
        <taxon>Alphaproteobacteria</taxon>
        <taxon>Rhodospirillales</taxon>
        <taxon>Thalassobaculaceae</taxon>
        <taxon>Thalassobaculum</taxon>
    </lineage>
</organism>
<gene>
    <name evidence="1" type="ORF">GCM10017083_47150</name>
</gene>
<keyword evidence="2" id="KW-1185">Reference proteome</keyword>
<dbReference type="EMBL" id="BMZS01000012">
    <property type="protein sequence ID" value="GHD60782.1"/>
    <property type="molecule type" value="Genomic_DNA"/>
</dbReference>
<accession>A0A919CS33</accession>
<reference evidence="1" key="2">
    <citation type="submission" date="2020-09" db="EMBL/GenBank/DDBJ databases">
        <authorList>
            <person name="Sun Q."/>
            <person name="Kim S."/>
        </authorList>
    </citation>
    <scope>NUCLEOTIDE SEQUENCE</scope>
    <source>
        <strain evidence="1">KCTC 42651</strain>
    </source>
</reference>
<comment type="caution">
    <text evidence="1">The sequence shown here is derived from an EMBL/GenBank/DDBJ whole genome shotgun (WGS) entry which is preliminary data.</text>
</comment>
<dbReference type="RefSeq" id="WP_189994290.1">
    <property type="nucleotide sequence ID" value="NZ_BMZS01000012.1"/>
</dbReference>
<evidence type="ECO:0000313" key="1">
    <source>
        <dbReference type="EMBL" id="GHD60782.1"/>
    </source>
</evidence>